<dbReference type="SUPFAM" id="SSF51445">
    <property type="entry name" value="(Trans)glycosidases"/>
    <property type="match status" value="1"/>
</dbReference>
<dbReference type="Proteomes" id="UP000636010">
    <property type="component" value="Unassembled WGS sequence"/>
</dbReference>
<evidence type="ECO:0000313" key="3">
    <source>
        <dbReference type="Proteomes" id="UP000636010"/>
    </source>
</evidence>
<dbReference type="PANTHER" id="PTHR47786:SF2">
    <property type="entry name" value="GLYCOSYL HYDROLASE FAMILY 13 CATALYTIC DOMAIN-CONTAINING PROTEIN"/>
    <property type="match status" value="1"/>
</dbReference>
<dbReference type="PANTHER" id="PTHR47786">
    <property type="entry name" value="ALPHA-1,4-GLUCAN:MALTOSE-1-PHOSPHATE MALTOSYLTRANSFERASE"/>
    <property type="match status" value="1"/>
</dbReference>
<proteinExistence type="predicted"/>
<dbReference type="Gene3D" id="2.60.40.1180">
    <property type="entry name" value="Golgi alpha-mannosidase II"/>
    <property type="match status" value="1"/>
</dbReference>
<dbReference type="InterPro" id="IPR017853">
    <property type="entry name" value="GH"/>
</dbReference>
<dbReference type="EMBL" id="BMEC01000011">
    <property type="protein sequence ID" value="GGC45001.1"/>
    <property type="molecule type" value="Genomic_DNA"/>
</dbReference>
<dbReference type="InterPro" id="IPR032091">
    <property type="entry name" value="Malt_amylase-like_C"/>
</dbReference>
<dbReference type="SUPFAM" id="SSF51011">
    <property type="entry name" value="Glycosyl hydrolase domain"/>
    <property type="match status" value="1"/>
</dbReference>
<dbReference type="Pfam" id="PF16657">
    <property type="entry name" value="Malt_amylase_C"/>
    <property type="match status" value="1"/>
</dbReference>
<accession>A0ABQ1MQK5</accession>
<gene>
    <name evidence="2" type="ORF">GCM10011506_33260</name>
</gene>
<dbReference type="InterPro" id="IPR013780">
    <property type="entry name" value="Glyco_hydro_b"/>
</dbReference>
<evidence type="ECO:0000259" key="1">
    <source>
        <dbReference type="SMART" id="SM00642"/>
    </source>
</evidence>
<dbReference type="SMART" id="SM00642">
    <property type="entry name" value="Aamy"/>
    <property type="match status" value="1"/>
</dbReference>
<feature type="domain" description="Glycosyl hydrolase family 13 catalytic" evidence="1">
    <location>
        <begin position="55"/>
        <end position="362"/>
    </location>
</feature>
<dbReference type="InterPro" id="IPR006047">
    <property type="entry name" value="GH13_cat_dom"/>
</dbReference>
<comment type="caution">
    <text evidence="2">The sequence shown here is derived from an EMBL/GenBank/DDBJ whole genome shotgun (WGS) entry which is preliminary data.</text>
</comment>
<reference evidence="3" key="1">
    <citation type="journal article" date="2019" name="Int. J. Syst. Evol. Microbiol.">
        <title>The Global Catalogue of Microorganisms (GCM) 10K type strain sequencing project: providing services to taxonomists for standard genome sequencing and annotation.</title>
        <authorList>
            <consortium name="The Broad Institute Genomics Platform"/>
            <consortium name="The Broad Institute Genome Sequencing Center for Infectious Disease"/>
            <person name="Wu L."/>
            <person name="Ma J."/>
        </authorList>
    </citation>
    <scope>NUCLEOTIDE SEQUENCE [LARGE SCALE GENOMIC DNA]</scope>
    <source>
        <strain evidence="3">CGMCC 1.10832</strain>
    </source>
</reference>
<dbReference type="PROSITE" id="PS51257">
    <property type="entry name" value="PROKAR_LIPOPROTEIN"/>
    <property type="match status" value="1"/>
</dbReference>
<dbReference type="Gene3D" id="3.20.20.80">
    <property type="entry name" value="Glycosidases"/>
    <property type="match status" value="1"/>
</dbReference>
<name>A0ABQ1MQK5_9BACT</name>
<dbReference type="Pfam" id="PF00128">
    <property type="entry name" value="Alpha-amylase"/>
    <property type="match status" value="2"/>
</dbReference>
<sequence>MYKIQHLLIAILLTALLLGCGNTNEQKAENREVSFPEKASHMNIYEVNIRQYTSEGTLRAFLPHMERLKNMGVNILWIMPVQPIGEKNRKEPLGSYYSIKDYTDVNPDFGTLEDFKAVVEKAHELDMLLILDWVANHTAYDHHWAEEHPEYYNLDSLGNLQSPVADWTDVADLNYDNPDLHQAMISEMKWWITETNIDGFRCDVAGMVPNEFWQKAIDSLEATKDVFMLAEWDEAEMHDAGFDMTYGWSYHHLINDIAQGKANADSLDVFLQRDNTKYDSADFRMFFTSNHDENSWNGTVFERMGDAYEVIAVLTSTVKGMPLIYGGQEAGLNKRLPFFSKDSIDWSNLSYEDFYADLLKLKHENPALWNGSYGGKAVRINSNSNTENVYAFSRKKDDNEVIVLLNLSDTVQTFKVDAPYWGTSYTDFPSGSDMTISEKELTLDGWSYKILTKTIKEN</sequence>
<dbReference type="CDD" id="cd11313">
    <property type="entry name" value="AmyAc_arch_bac_AmyA"/>
    <property type="match status" value="1"/>
</dbReference>
<keyword evidence="3" id="KW-1185">Reference proteome</keyword>
<organism evidence="2 3">
    <name type="scientific">Marivirga lumbricoides</name>
    <dbReference type="NCBI Taxonomy" id="1046115"/>
    <lineage>
        <taxon>Bacteria</taxon>
        <taxon>Pseudomonadati</taxon>
        <taxon>Bacteroidota</taxon>
        <taxon>Cytophagia</taxon>
        <taxon>Cytophagales</taxon>
        <taxon>Marivirgaceae</taxon>
        <taxon>Marivirga</taxon>
    </lineage>
</organism>
<protein>
    <submittedName>
        <fullName evidence="2">Alpha-amlyase</fullName>
    </submittedName>
</protein>
<evidence type="ECO:0000313" key="2">
    <source>
        <dbReference type="EMBL" id="GGC45001.1"/>
    </source>
</evidence>
<dbReference type="RefSeq" id="WP_188465616.1">
    <property type="nucleotide sequence ID" value="NZ_BAABHU010000011.1"/>
</dbReference>